<dbReference type="PROSITE" id="PS00635">
    <property type="entry name" value="PILI_CHAPERONE"/>
    <property type="match status" value="1"/>
</dbReference>
<name>A0A0M2KET2_9GAMM</name>
<keyword evidence="14" id="KW-1185">Reference proteome</keyword>
<reference evidence="13 14" key="1">
    <citation type="submission" date="2015-01" db="EMBL/GenBank/DDBJ databases">
        <title>Erwinia tracheiphila.</title>
        <authorList>
            <person name="Shapiro L.R."/>
        </authorList>
    </citation>
    <scope>NUCLEOTIDE SEQUENCE [LARGE SCALE GENOMIC DNA]</scope>
    <source>
        <strain evidence="13 14">BuffGH</strain>
    </source>
</reference>
<evidence type="ECO:0000313" key="13">
    <source>
        <dbReference type="EMBL" id="KKF37895.1"/>
    </source>
</evidence>
<dbReference type="InterPro" id="IPR008962">
    <property type="entry name" value="PapD-like_sf"/>
</dbReference>
<dbReference type="PANTHER" id="PTHR30251">
    <property type="entry name" value="PILUS ASSEMBLY CHAPERONE"/>
    <property type="match status" value="1"/>
</dbReference>
<evidence type="ECO:0000256" key="6">
    <source>
        <dbReference type="ARBA" id="ARBA00023186"/>
    </source>
</evidence>
<evidence type="ECO:0000313" key="12">
    <source>
        <dbReference type="EMBL" id="AXF78852.1"/>
    </source>
</evidence>
<dbReference type="InterPro" id="IPR013783">
    <property type="entry name" value="Ig-like_fold"/>
</dbReference>
<dbReference type="PRINTS" id="PR00969">
    <property type="entry name" value="CHAPERONPILI"/>
</dbReference>
<evidence type="ECO:0000256" key="2">
    <source>
        <dbReference type="ARBA" id="ARBA00007399"/>
    </source>
</evidence>
<keyword evidence="6 8" id="KW-0143">Chaperone</keyword>
<feature type="domain" description="Pili assembly chaperone C-terminal" evidence="11">
    <location>
        <begin position="168"/>
        <end position="230"/>
    </location>
</feature>
<proteinExistence type="inferred from homology"/>
<feature type="signal peptide" evidence="9">
    <location>
        <begin position="1"/>
        <end position="21"/>
    </location>
</feature>
<dbReference type="PANTHER" id="PTHR30251:SF2">
    <property type="entry name" value="FIMBRIAL CHAPERONE YADV-RELATED"/>
    <property type="match status" value="1"/>
</dbReference>
<dbReference type="EMBL" id="CP013970">
    <property type="protein sequence ID" value="AXF78852.1"/>
    <property type="molecule type" value="Genomic_DNA"/>
</dbReference>
<feature type="domain" description="Pili assembly chaperone N-terminal" evidence="10">
    <location>
        <begin position="23"/>
        <end position="144"/>
    </location>
</feature>
<keyword evidence="5" id="KW-0574">Periplasm</keyword>
<dbReference type="InterPro" id="IPR016148">
    <property type="entry name" value="Pili_assmbl_chaperone_C"/>
</dbReference>
<evidence type="ECO:0000256" key="5">
    <source>
        <dbReference type="ARBA" id="ARBA00022764"/>
    </source>
</evidence>
<dbReference type="EMBL" id="JXNU01000003">
    <property type="protein sequence ID" value="KKF37895.1"/>
    <property type="molecule type" value="Genomic_DNA"/>
</dbReference>
<dbReference type="Pfam" id="PF00345">
    <property type="entry name" value="PapD_N"/>
    <property type="match status" value="1"/>
</dbReference>
<organism evidence="13 14">
    <name type="scientific">Erwinia tracheiphila</name>
    <dbReference type="NCBI Taxonomy" id="65700"/>
    <lineage>
        <taxon>Bacteria</taxon>
        <taxon>Pseudomonadati</taxon>
        <taxon>Pseudomonadota</taxon>
        <taxon>Gammaproteobacteria</taxon>
        <taxon>Enterobacterales</taxon>
        <taxon>Erwiniaceae</taxon>
        <taxon>Erwinia</taxon>
    </lineage>
</organism>
<accession>A0A0M2KET2</accession>
<dbReference type="SUPFAM" id="SSF49584">
    <property type="entry name" value="Periplasmic chaperone C-domain"/>
    <property type="match status" value="1"/>
</dbReference>
<reference evidence="12 15" key="2">
    <citation type="submission" date="2016-01" db="EMBL/GenBank/DDBJ databases">
        <authorList>
            <person name="Oliw E.H."/>
        </authorList>
    </citation>
    <scope>NUCLEOTIDE SEQUENCE [LARGE SCALE GENOMIC DNA]</scope>
    <source>
        <strain evidence="12 15">MDcuke</strain>
    </source>
</reference>
<dbReference type="AlphaFoldDB" id="A0A0M2KET2"/>
<dbReference type="InterPro" id="IPR016147">
    <property type="entry name" value="Pili_assmbl_chaperone_N"/>
</dbReference>
<sequence>MLVKIAYSVFLMLCLVAQGNAAMTISGTRIIFPGSEKEVNVRTNNRGSNPALVQVWVDDGNANGDVNTMKIPFMTTPPVYRVEPGKGQSVRLIYNGMALPQDRESLFWFNLLEVPPVVKGMDNVDRLELAFRTRIKIFYRPKSLSGSGTNEVDKLKWEILSNNKGVRVTNPTPYYLSFDSVSAEIGGKSVVLTPDMIKPFGSSDFLLENKGIISGLTSVKFKLINDYGSTYNGQLNLAGGKELVLQKK</sequence>
<keyword evidence="3" id="KW-1029">Fimbrium biogenesis</keyword>
<evidence type="ECO:0000256" key="8">
    <source>
        <dbReference type="RuleBase" id="RU003918"/>
    </source>
</evidence>
<evidence type="ECO:0000256" key="1">
    <source>
        <dbReference type="ARBA" id="ARBA00004418"/>
    </source>
</evidence>
<dbReference type="GO" id="GO:0030288">
    <property type="term" value="C:outer membrane-bounded periplasmic space"/>
    <property type="evidence" value="ECO:0007669"/>
    <property type="project" value="InterPro"/>
</dbReference>
<dbReference type="PATRIC" id="fig|65700.7.peg.4320"/>
<evidence type="ECO:0000313" key="15">
    <source>
        <dbReference type="Proteomes" id="UP000264980"/>
    </source>
</evidence>
<dbReference type="InterPro" id="IPR036316">
    <property type="entry name" value="Pili_assmbl_chap_C_dom_sf"/>
</dbReference>
<evidence type="ECO:0000313" key="14">
    <source>
        <dbReference type="Proteomes" id="UP000033924"/>
    </source>
</evidence>
<keyword evidence="7" id="KW-0393">Immunoglobulin domain</keyword>
<dbReference type="SUPFAM" id="SSF49354">
    <property type="entry name" value="PapD-like"/>
    <property type="match status" value="1"/>
</dbReference>
<evidence type="ECO:0000256" key="4">
    <source>
        <dbReference type="ARBA" id="ARBA00022729"/>
    </source>
</evidence>
<dbReference type="InterPro" id="IPR050643">
    <property type="entry name" value="Periplasmic_pilus_chap"/>
</dbReference>
<dbReference type="Pfam" id="PF02753">
    <property type="entry name" value="PapD_C"/>
    <property type="match status" value="1"/>
</dbReference>
<dbReference type="InterPro" id="IPR001829">
    <property type="entry name" value="Pili_assmbl_chaperone_bac"/>
</dbReference>
<evidence type="ECO:0000256" key="9">
    <source>
        <dbReference type="SAM" id="SignalP"/>
    </source>
</evidence>
<dbReference type="GO" id="GO:0071555">
    <property type="term" value="P:cell wall organization"/>
    <property type="evidence" value="ECO:0007669"/>
    <property type="project" value="InterPro"/>
</dbReference>
<protein>
    <submittedName>
        <fullName evidence="13">Pilus assembly protein</fullName>
    </submittedName>
</protein>
<evidence type="ECO:0000256" key="3">
    <source>
        <dbReference type="ARBA" id="ARBA00022558"/>
    </source>
</evidence>
<dbReference type="RefSeq" id="WP_040465639.1">
    <property type="nucleotide sequence ID" value="NZ_CP013970.1"/>
</dbReference>
<dbReference type="Proteomes" id="UP000033924">
    <property type="component" value="Unassembled WGS sequence"/>
</dbReference>
<evidence type="ECO:0000259" key="11">
    <source>
        <dbReference type="Pfam" id="PF02753"/>
    </source>
</evidence>
<dbReference type="InterPro" id="IPR018046">
    <property type="entry name" value="Pili_assmbl_chaperone_CS"/>
</dbReference>
<comment type="similarity">
    <text evidence="2 8">Belongs to the periplasmic pilus chaperone family.</text>
</comment>
<gene>
    <name evidence="12" type="ORF">AV903_18650</name>
    <name evidence="13" type="ORF">SY86_17245</name>
</gene>
<dbReference type="STRING" id="65700.SY86_17245"/>
<evidence type="ECO:0000259" key="10">
    <source>
        <dbReference type="Pfam" id="PF00345"/>
    </source>
</evidence>
<dbReference type="Gene3D" id="2.60.40.10">
    <property type="entry name" value="Immunoglobulins"/>
    <property type="match status" value="2"/>
</dbReference>
<comment type="subcellular location">
    <subcellularLocation>
        <location evidence="1 8">Periplasm</location>
    </subcellularLocation>
</comment>
<feature type="chain" id="PRO_5036294529" evidence="9">
    <location>
        <begin position="22"/>
        <end position="248"/>
    </location>
</feature>
<evidence type="ECO:0000256" key="7">
    <source>
        <dbReference type="ARBA" id="ARBA00023319"/>
    </source>
</evidence>
<dbReference type="Proteomes" id="UP000264980">
    <property type="component" value="Chromosome"/>
</dbReference>
<keyword evidence="4 9" id="KW-0732">Signal</keyword>